<evidence type="ECO:0000256" key="1">
    <source>
        <dbReference type="SAM" id="MobiDB-lite"/>
    </source>
</evidence>
<evidence type="ECO:0000313" key="2">
    <source>
        <dbReference type="EMBL" id="CAG8705797.1"/>
    </source>
</evidence>
<keyword evidence="3" id="KW-1185">Reference proteome</keyword>
<proteinExistence type="predicted"/>
<feature type="region of interest" description="Disordered" evidence="1">
    <location>
        <begin position="317"/>
        <end position="378"/>
    </location>
</feature>
<dbReference type="EMBL" id="CAJVQA010011291">
    <property type="protein sequence ID" value="CAG8705797.1"/>
    <property type="molecule type" value="Genomic_DNA"/>
</dbReference>
<comment type="caution">
    <text evidence="2">The sequence shown here is derived from an EMBL/GenBank/DDBJ whole genome shotgun (WGS) entry which is preliminary data.</text>
</comment>
<sequence length="378" mass="44065">MVDTPHMAAREPLIWLFESNRKRFATLVTCNNKQKQKSRTYMQRETLPSSNIINQLRAFDLEFFDQILEIFMNKNDSNGKILRVIMIQMGQGGCNFACEWRLLIFQAYTTIAIPKICLPDLDPTFAKETRLTFTVVYQFISKYLDSISFQANEAFNNFAEKSNNCIWRKFLDKYICPDFWDTLVRFLTKIAHQVYPFTIKEIIEFSSNVEDSNSIDASSSSSIKYFLAQSLYEPYMFEHVPKPYMKFVDDDIELVINNINDDLNLISDQDSKSCRRAMIMELGYLLTRKIIGLDFNIEDITFTSSLKLVDEISDKENEHPSNLYTEDDETNPATDHNESDDEGIYKYLSATREGPRGSSTQKFSSRIPRKISLMQRKR</sequence>
<organism evidence="2 3">
    <name type="scientific">Cetraspora pellucida</name>
    <dbReference type="NCBI Taxonomy" id="1433469"/>
    <lineage>
        <taxon>Eukaryota</taxon>
        <taxon>Fungi</taxon>
        <taxon>Fungi incertae sedis</taxon>
        <taxon>Mucoromycota</taxon>
        <taxon>Glomeromycotina</taxon>
        <taxon>Glomeromycetes</taxon>
        <taxon>Diversisporales</taxon>
        <taxon>Gigasporaceae</taxon>
        <taxon>Cetraspora</taxon>
    </lineage>
</organism>
<evidence type="ECO:0000313" key="3">
    <source>
        <dbReference type="Proteomes" id="UP000789759"/>
    </source>
</evidence>
<accession>A0A9N9N6T2</accession>
<reference evidence="2" key="1">
    <citation type="submission" date="2021-06" db="EMBL/GenBank/DDBJ databases">
        <authorList>
            <person name="Kallberg Y."/>
            <person name="Tangrot J."/>
            <person name="Rosling A."/>
        </authorList>
    </citation>
    <scope>NUCLEOTIDE SEQUENCE</scope>
    <source>
        <strain evidence="2">FL966</strain>
    </source>
</reference>
<dbReference type="AlphaFoldDB" id="A0A9N9N6T2"/>
<dbReference type="OrthoDB" id="2017974at2759"/>
<gene>
    <name evidence="2" type="ORF">CPELLU_LOCUS12065</name>
</gene>
<name>A0A9N9N6T2_9GLOM</name>
<protein>
    <submittedName>
        <fullName evidence="2">7611_t:CDS:1</fullName>
    </submittedName>
</protein>
<dbReference type="Proteomes" id="UP000789759">
    <property type="component" value="Unassembled WGS sequence"/>
</dbReference>